<name>A0ABQ0LCP0_MYCCL</name>
<evidence type="ECO:0000313" key="3">
    <source>
        <dbReference type="EMBL" id="GAT47621.1"/>
    </source>
</evidence>
<protein>
    <recommendedName>
        <fullName evidence="1">ATP-dependent DNA helicase</fullName>
        <ecNumber evidence="1">5.6.2.3</ecNumber>
    </recommendedName>
</protein>
<dbReference type="PANTHER" id="PTHR47642">
    <property type="entry name" value="ATP-DEPENDENT DNA HELICASE"/>
    <property type="match status" value="1"/>
</dbReference>
<dbReference type="InterPro" id="IPR051055">
    <property type="entry name" value="PIF1_helicase"/>
</dbReference>
<organism evidence="3 4">
    <name type="scientific">Mycena chlorophos</name>
    <name type="common">Agaric fungus</name>
    <name type="synonym">Agaricus chlorophos</name>
    <dbReference type="NCBI Taxonomy" id="658473"/>
    <lineage>
        <taxon>Eukaryota</taxon>
        <taxon>Fungi</taxon>
        <taxon>Dikarya</taxon>
        <taxon>Basidiomycota</taxon>
        <taxon>Agaricomycotina</taxon>
        <taxon>Agaricomycetes</taxon>
        <taxon>Agaricomycetidae</taxon>
        <taxon>Agaricales</taxon>
        <taxon>Marasmiineae</taxon>
        <taxon>Mycenaceae</taxon>
        <taxon>Mycena</taxon>
    </lineage>
</organism>
<dbReference type="Pfam" id="PF05970">
    <property type="entry name" value="PIF1"/>
    <property type="match status" value="1"/>
</dbReference>
<keyword evidence="1" id="KW-0378">Hydrolase</keyword>
<dbReference type="Gene3D" id="3.40.50.300">
    <property type="entry name" value="P-loop containing nucleotide triphosphate hydrolases"/>
    <property type="match status" value="1"/>
</dbReference>
<comment type="similarity">
    <text evidence="1">Belongs to the helicase family.</text>
</comment>
<keyword evidence="1" id="KW-0233">DNA recombination</keyword>
<keyword evidence="1" id="KW-0347">Helicase</keyword>
<evidence type="ECO:0000259" key="2">
    <source>
        <dbReference type="Pfam" id="PF05970"/>
    </source>
</evidence>
<keyword evidence="4" id="KW-1185">Reference proteome</keyword>
<dbReference type="EMBL" id="DF843806">
    <property type="protein sequence ID" value="GAT47621.1"/>
    <property type="molecule type" value="Genomic_DNA"/>
</dbReference>
<proteinExistence type="inferred from homology"/>
<gene>
    <name evidence="3" type="ORF">MCHLO_05076</name>
</gene>
<comment type="catalytic activity">
    <reaction evidence="1">
        <text>ATP + H2O = ADP + phosphate + H(+)</text>
        <dbReference type="Rhea" id="RHEA:13065"/>
        <dbReference type="ChEBI" id="CHEBI:15377"/>
        <dbReference type="ChEBI" id="CHEBI:15378"/>
        <dbReference type="ChEBI" id="CHEBI:30616"/>
        <dbReference type="ChEBI" id="CHEBI:43474"/>
        <dbReference type="ChEBI" id="CHEBI:456216"/>
        <dbReference type="EC" id="5.6.2.3"/>
    </reaction>
</comment>
<evidence type="ECO:0000313" key="4">
    <source>
        <dbReference type="Proteomes" id="UP000815677"/>
    </source>
</evidence>
<dbReference type="EC" id="5.6.2.3" evidence="1"/>
<feature type="domain" description="DNA helicase Pif1-like DEAD-box helicase" evidence="2">
    <location>
        <begin position="2"/>
        <end position="200"/>
    </location>
</feature>
<keyword evidence="1" id="KW-0227">DNA damage</keyword>
<reference evidence="3" key="1">
    <citation type="submission" date="2014-09" db="EMBL/GenBank/DDBJ databases">
        <title>Genome sequence of the luminous mushroom Mycena chlorophos for searching fungal bioluminescence genes.</title>
        <authorList>
            <person name="Tanaka Y."/>
            <person name="Kasuga D."/>
            <person name="Oba Y."/>
            <person name="Hase S."/>
            <person name="Sato K."/>
            <person name="Oba Y."/>
            <person name="Sakakibara Y."/>
        </authorList>
    </citation>
    <scope>NUCLEOTIDE SEQUENCE</scope>
</reference>
<comment type="cofactor">
    <cofactor evidence="1">
        <name>Mg(2+)</name>
        <dbReference type="ChEBI" id="CHEBI:18420"/>
    </cofactor>
</comment>
<accession>A0ABQ0LCP0</accession>
<dbReference type="InterPro" id="IPR010285">
    <property type="entry name" value="DNA_helicase_pif1-like_DEAD"/>
</dbReference>
<keyword evidence="1" id="KW-0547">Nucleotide-binding</keyword>
<dbReference type="Proteomes" id="UP000815677">
    <property type="component" value="Unassembled WGS sequence"/>
</dbReference>
<dbReference type="SUPFAM" id="SSF52540">
    <property type="entry name" value="P-loop containing nucleoside triphosphate hydrolases"/>
    <property type="match status" value="2"/>
</dbReference>
<evidence type="ECO:0000256" key="1">
    <source>
        <dbReference type="RuleBase" id="RU363044"/>
    </source>
</evidence>
<keyword evidence="1" id="KW-0234">DNA repair</keyword>
<dbReference type="InterPro" id="IPR027417">
    <property type="entry name" value="P-loop_NTPase"/>
</dbReference>
<keyword evidence="1" id="KW-0067">ATP-binding</keyword>
<sequence>MIVRGEGGTGKTVLLNAISRSFEQEDTSEWLAKTATTGVAASLFGGQTLHSWAAIPIIQHRRDLPLLTSPSKRIAERRKENILPTHYLVIDEYSMLTQRVLEMLSQILRAVKAATGLCLPTDSFGNVNIILFGDLHQFPPVGNIHQALFADRDTPDFVPSVGLSLYQQFTTVVTLTEQRQVTDADWMAMLRRLRNGDCTEADIDMVNALVVGNPRYQPPSWTSSPWDSAVLVTPRHGARIQWNAESLKKHRARTGNHVYICCAEDIVAGREGGLTMRERLAITLATTKQSGKLNERVEIAVGMRAMVLFNISTEADLANGTRGEIIDIVLDACEQDTLELDPTTGHAILQYPPAAVLFKPNSISSAFPQFEGLPAGVIPVVPSTAKFTVGAGPGRGKVTIIRKQLAMTPGYAFTDYKSQGQTIGYMLIDLGKPPTGSLTPFSAYIALLRSHGRENICILRGFDRALFTTHPSEMLRREDV</sequence>